<evidence type="ECO:0000313" key="1">
    <source>
        <dbReference type="EMBL" id="NDY96176.1"/>
    </source>
</evidence>
<gene>
    <name evidence="1" type="ORF">G3I74_10575</name>
</gene>
<dbReference type="NCBIfam" id="TIGR02610">
    <property type="entry name" value="PHA_gran_rgn"/>
    <property type="match status" value="1"/>
</dbReference>
<protein>
    <submittedName>
        <fullName evidence="1">Polyhydroxyalkanoic acid synthase</fullName>
    </submittedName>
</protein>
<dbReference type="Pfam" id="PF09650">
    <property type="entry name" value="PHA_gran_rgn"/>
    <property type="match status" value="1"/>
</dbReference>
<dbReference type="EMBL" id="JAAGSC010000041">
    <property type="protein sequence ID" value="NDY96176.1"/>
    <property type="molecule type" value="Genomic_DNA"/>
</dbReference>
<proteinExistence type="predicted"/>
<dbReference type="Proteomes" id="UP000484885">
    <property type="component" value="Unassembled WGS sequence"/>
</dbReference>
<dbReference type="AlphaFoldDB" id="A0A845V4R2"/>
<comment type="caution">
    <text evidence="1">The sequence shown here is derived from an EMBL/GenBank/DDBJ whole genome shotgun (WGS) entry which is preliminary data.</text>
</comment>
<evidence type="ECO:0000313" key="2">
    <source>
        <dbReference type="Proteomes" id="UP000484885"/>
    </source>
</evidence>
<organism evidence="1 2">
    <name type="scientific">Wenzhouxiangella limi</name>
    <dbReference type="NCBI Taxonomy" id="2707351"/>
    <lineage>
        <taxon>Bacteria</taxon>
        <taxon>Pseudomonadati</taxon>
        <taxon>Pseudomonadota</taxon>
        <taxon>Gammaproteobacteria</taxon>
        <taxon>Chromatiales</taxon>
        <taxon>Wenzhouxiangellaceae</taxon>
        <taxon>Wenzhouxiangella</taxon>
    </lineage>
</organism>
<dbReference type="InterPro" id="IPR013433">
    <property type="entry name" value="PHA_gran_rgn"/>
</dbReference>
<reference evidence="1 2" key="1">
    <citation type="submission" date="2020-02" db="EMBL/GenBank/DDBJ databases">
        <authorList>
            <person name="Zhang X.-Y."/>
        </authorList>
    </citation>
    <scope>NUCLEOTIDE SEQUENCE [LARGE SCALE GENOMIC DNA]</scope>
    <source>
        <strain evidence="1 2">C33</strain>
    </source>
</reference>
<dbReference type="RefSeq" id="WP_164211546.1">
    <property type="nucleotide sequence ID" value="NZ_JAAGSC010000041.1"/>
</dbReference>
<sequence>MAIDIRKPHSKDLKEAQGIADDLARDLADKFAIDYGWDGDTIHFERFGVHGEIAVTEDVVHVKARLGFLLSALESRVEAEIHRYLDEHFA</sequence>
<name>A0A845V4R2_9GAMM</name>
<keyword evidence="2" id="KW-1185">Reference proteome</keyword>
<accession>A0A845V4R2</accession>